<evidence type="ECO:0000256" key="4">
    <source>
        <dbReference type="ARBA" id="ARBA00035104"/>
    </source>
</evidence>
<dbReference type="GO" id="GO:1990904">
    <property type="term" value="C:ribonucleoprotein complex"/>
    <property type="evidence" value="ECO:0007669"/>
    <property type="project" value="UniProtKB-KW"/>
</dbReference>
<dbReference type="Gene3D" id="3.30.70.60">
    <property type="match status" value="1"/>
</dbReference>
<accession>A0A7R6SZ02</accession>
<evidence type="ECO:0000313" key="9">
    <source>
        <dbReference type="Proteomes" id="UP000595564"/>
    </source>
</evidence>
<dbReference type="RefSeq" id="WP_201328596.1">
    <property type="nucleotide sequence ID" value="NZ_AP017470.1"/>
</dbReference>
<comment type="similarity">
    <text evidence="1 6">Belongs to the bacterial ribosomal protein bS6 family.</text>
</comment>
<comment type="function">
    <text evidence="4 6">Binds together with bS18 to 16S ribosomal RNA.</text>
</comment>
<feature type="region of interest" description="Disordered" evidence="7">
    <location>
        <begin position="104"/>
        <end position="133"/>
    </location>
</feature>
<dbReference type="InterPro" id="IPR020814">
    <property type="entry name" value="Ribosomal_S6_plastid/chlpt"/>
</dbReference>
<dbReference type="Proteomes" id="UP000595564">
    <property type="component" value="Chromosome"/>
</dbReference>
<evidence type="ECO:0000256" key="1">
    <source>
        <dbReference type="ARBA" id="ARBA00009512"/>
    </source>
</evidence>
<keyword evidence="3 6" id="KW-0687">Ribonucleoprotein</keyword>
<dbReference type="AlphaFoldDB" id="A0A7R6SZ02"/>
<feature type="compositionally biased region" description="Basic and acidic residues" evidence="7">
    <location>
        <begin position="115"/>
        <end position="133"/>
    </location>
</feature>
<dbReference type="Pfam" id="PF01250">
    <property type="entry name" value="Ribosomal_S6"/>
    <property type="match status" value="1"/>
</dbReference>
<dbReference type="InterPro" id="IPR014717">
    <property type="entry name" value="Transl_elong_EF1B/ribsomal_bS6"/>
</dbReference>
<evidence type="ECO:0000256" key="5">
    <source>
        <dbReference type="ARBA" id="ARBA00035294"/>
    </source>
</evidence>
<dbReference type="GO" id="GO:0005840">
    <property type="term" value="C:ribosome"/>
    <property type="evidence" value="ECO:0007669"/>
    <property type="project" value="UniProtKB-KW"/>
</dbReference>
<sequence>MSVYETLFIALPSLTDEEVDKLVEKVTSTVEKLEGKIRKIDKWGKRVLAYPIKKINEGIYVLIEFELEKSKVSEVDRRMKLDESILRHIIVNLDHDLKLKAREEKKRAKKAKRRNREENVEETKEEVKVEKGE</sequence>
<keyword evidence="6" id="KW-0699">rRNA-binding</keyword>
<dbReference type="PANTHER" id="PTHR21011:SF1">
    <property type="entry name" value="SMALL RIBOSOMAL SUBUNIT PROTEIN BS6M"/>
    <property type="match status" value="1"/>
</dbReference>
<dbReference type="KEGG" id="thyd:TTHT_0680"/>
<protein>
    <recommendedName>
        <fullName evidence="5 6">Small ribosomal subunit protein bS6</fullName>
    </recommendedName>
</protein>
<proteinExistence type="inferred from homology"/>
<keyword evidence="6" id="KW-0694">RNA-binding</keyword>
<dbReference type="EMBL" id="AP017470">
    <property type="protein sequence ID" value="BBB32252.1"/>
    <property type="molecule type" value="Genomic_DNA"/>
</dbReference>
<reference evidence="8 9" key="1">
    <citation type="journal article" date="2012" name="Extremophiles">
        <title>Thermotomaculum hydrothermale gen. nov., sp. nov., a novel heterotrophic thermophile within the phylum Acidobacteria from a deep-sea hydrothermal vent chimney in the Southern Okinawa Trough.</title>
        <authorList>
            <person name="Izumi H."/>
            <person name="Nunoura T."/>
            <person name="Miyazaki M."/>
            <person name="Mino S."/>
            <person name="Toki T."/>
            <person name="Takai K."/>
            <person name="Sako Y."/>
            <person name="Sawabe T."/>
            <person name="Nakagawa S."/>
        </authorList>
    </citation>
    <scope>NUCLEOTIDE SEQUENCE [LARGE SCALE GENOMIC DNA]</scope>
    <source>
        <strain evidence="8 9">AC55</strain>
    </source>
</reference>
<dbReference type="InterPro" id="IPR000529">
    <property type="entry name" value="Ribosomal_bS6"/>
</dbReference>
<organism evidence="8 9">
    <name type="scientific">Thermotomaculum hydrothermale</name>
    <dbReference type="NCBI Taxonomy" id="981385"/>
    <lineage>
        <taxon>Bacteria</taxon>
        <taxon>Pseudomonadati</taxon>
        <taxon>Acidobacteriota</taxon>
        <taxon>Holophagae</taxon>
        <taxon>Thermotomaculales</taxon>
        <taxon>Thermotomaculaceae</taxon>
        <taxon>Thermotomaculum</taxon>
    </lineage>
</organism>
<dbReference type="GO" id="GO:0003735">
    <property type="term" value="F:structural constituent of ribosome"/>
    <property type="evidence" value="ECO:0007669"/>
    <property type="project" value="InterPro"/>
</dbReference>
<dbReference type="HAMAP" id="MF_00360">
    <property type="entry name" value="Ribosomal_bS6"/>
    <property type="match status" value="1"/>
</dbReference>
<evidence type="ECO:0000256" key="3">
    <source>
        <dbReference type="ARBA" id="ARBA00023274"/>
    </source>
</evidence>
<dbReference type="GO" id="GO:0070181">
    <property type="term" value="F:small ribosomal subunit rRNA binding"/>
    <property type="evidence" value="ECO:0007669"/>
    <property type="project" value="TreeGrafter"/>
</dbReference>
<dbReference type="InterPro" id="IPR035980">
    <property type="entry name" value="Ribosomal_bS6_sf"/>
</dbReference>
<evidence type="ECO:0000313" key="8">
    <source>
        <dbReference type="EMBL" id="BBB32252.1"/>
    </source>
</evidence>
<dbReference type="GO" id="GO:0005737">
    <property type="term" value="C:cytoplasm"/>
    <property type="evidence" value="ECO:0007669"/>
    <property type="project" value="UniProtKB-ARBA"/>
</dbReference>
<dbReference type="PANTHER" id="PTHR21011">
    <property type="entry name" value="MITOCHONDRIAL 28S RIBOSOMAL PROTEIN S6"/>
    <property type="match status" value="1"/>
</dbReference>
<evidence type="ECO:0000256" key="6">
    <source>
        <dbReference type="HAMAP-Rule" id="MF_00360"/>
    </source>
</evidence>
<evidence type="ECO:0000256" key="2">
    <source>
        <dbReference type="ARBA" id="ARBA00022980"/>
    </source>
</evidence>
<dbReference type="NCBIfam" id="TIGR00166">
    <property type="entry name" value="S6"/>
    <property type="match status" value="1"/>
</dbReference>
<keyword evidence="2 6" id="KW-0689">Ribosomal protein</keyword>
<keyword evidence="9" id="KW-1185">Reference proteome</keyword>
<name>A0A7R6SZ02_9BACT</name>
<dbReference type="CDD" id="cd00473">
    <property type="entry name" value="bS6"/>
    <property type="match status" value="1"/>
</dbReference>
<dbReference type="GO" id="GO:0006412">
    <property type="term" value="P:translation"/>
    <property type="evidence" value="ECO:0007669"/>
    <property type="project" value="UniProtKB-UniRule"/>
</dbReference>
<evidence type="ECO:0000256" key="7">
    <source>
        <dbReference type="SAM" id="MobiDB-lite"/>
    </source>
</evidence>
<gene>
    <name evidence="6 8" type="primary">rpsF</name>
    <name evidence="8" type="ORF">TTHT_0680</name>
</gene>
<dbReference type="SUPFAM" id="SSF54995">
    <property type="entry name" value="Ribosomal protein S6"/>
    <property type="match status" value="1"/>
</dbReference>